<gene>
    <name evidence="2" type="ORF">E1294_40250</name>
</gene>
<organism evidence="2 3">
    <name type="scientific">Nonomuraea diastatica</name>
    <dbReference type="NCBI Taxonomy" id="1848329"/>
    <lineage>
        <taxon>Bacteria</taxon>
        <taxon>Bacillati</taxon>
        <taxon>Actinomycetota</taxon>
        <taxon>Actinomycetes</taxon>
        <taxon>Streptosporangiales</taxon>
        <taxon>Streptosporangiaceae</taxon>
        <taxon>Nonomuraea</taxon>
    </lineage>
</organism>
<feature type="compositionally biased region" description="Basic residues" evidence="1">
    <location>
        <begin position="1"/>
        <end position="17"/>
    </location>
</feature>
<dbReference type="EMBL" id="SMKP01000169">
    <property type="protein sequence ID" value="TDD13611.1"/>
    <property type="molecule type" value="Genomic_DNA"/>
</dbReference>
<proteinExistence type="predicted"/>
<evidence type="ECO:0000313" key="2">
    <source>
        <dbReference type="EMBL" id="TDD13611.1"/>
    </source>
</evidence>
<reference evidence="2 3" key="1">
    <citation type="submission" date="2019-03" db="EMBL/GenBank/DDBJ databases">
        <title>Draft genome sequences of novel Actinobacteria.</title>
        <authorList>
            <person name="Sahin N."/>
            <person name="Ay H."/>
            <person name="Saygin H."/>
        </authorList>
    </citation>
    <scope>NUCLEOTIDE SEQUENCE [LARGE SCALE GENOMIC DNA]</scope>
    <source>
        <strain evidence="2 3">KC712</strain>
    </source>
</reference>
<feature type="non-terminal residue" evidence="2">
    <location>
        <position position="78"/>
    </location>
</feature>
<evidence type="ECO:0000256" key="1">
    <source>
        <dbReference type="SAM" id="MobiDB-lite"/>
    </source>
</evidence>
<name>A0A4R4W6K3_9ACTN</name>
<sequence length="78" mass="8790">MEVHVHRRRAGARRHHPRETGRRQPPQPAIPYEPCPGITHRRPAQRPDQAPLPQPRPVRAVGVEDMSTVMSQIGPAGR</sequence>
<evidence type="ECO:0000313" key="3">
    <source>
        <dbReference type="Proteomes" id="UP000294543"/>
    </source>
</evidence>
<accession>A0A4R4W6K3</accession>
<protein>
    <submittedName>
        <fullName evidence="2">Uncharacterized protein</fullName>
    </submittedName>
</protein>
<dbReference type="AlphaFoldDB" id="A0A4R4W6K3"/>
<keyword evidence="3" id="KW-1185">Reference proteome</keyword>
<dbReference type="Proteomes" id="UP000294543">
    <property type="component" value="Unassembled WGS sequence"/>
</dbReference>
<feature type="region of interest" description="Disordered" evidence="1">
    <location>
        <begin position="1"/>
        <end position="64"/>
    </location>
</feature>
<feature type="compositionally biased region" description="Pro residues" evidence="1">
    <location>
        <begin position="25"/>
        <end position="34"/>
    </location>
</feature>
<comment type="caution">
    <text evidence="2">The sequence shown here is derived from an EMBL/GenBank/DDBJ whole genome shotgun (WGS) entry which is preliminary data.</text>
</comment>